<sequence length="501" mass="57377">MRNFLTRHLQKIYLGVLLVCSLCVYTIGIGHPNALFWDENYHIASAQKYIDGVMYMEPHPPLGKLLMAGSEAALGLNSDKDTSKFSQTDYLRDQHMPEGGIEYHAFRLPSALLMALSVLFFYGIVRRISRNPHLAFAFSFLLIFDNALVIHSRAAMLEGVQLFFILGAIYQCARAITAHAQQERAIRLRDYAYLGIWIGLAVAVKVNGAVLLLLFVMLYGADQWESIKHWHWGKLFQHLAITVPTGVVPLLAVFFAIFYLHIGLGSNLPTHKNYEASNEYQQLIKDGQSWSFAAFNQGLLDNWRYMAKYADGVPKLDVCKEGENGSYAMGWPLGTKTINYRWSKRSVDGTTYVRYHNLVANPVVWFSVLASIVLSAGLIISRYVYQNPVKDSALFYWILAFTGLYLSYMIAILQIERVMYLYHYLVPLVFGLINLALIFNYIFYAELHGHSRHTYINLAVYIGLAIAVFFVFAPFTYSWELTEAQFDMRNWFAFWKLQVVR</sequence>
<feature type="transmembrane region" description="Helical" evidence="10">
    <location>
        <begin position="106"/>
        <end position="125"/>
    </location>
</feature>
<dbReference type="EC" id="2.4.1.-" evidence="10"/>
<keyword evidence="14" id="KW-1185">Reference proteome</keyword>
<dbReference type="RefSeq" id="WP_253966061.1">
    <property type="nucleotide sequence ID" value="NZ_JAMFTH010000001.1"/>
</dbReference>
<dbReference type="InterPro" id="IPR003342">
    <property type="entry name" value="ArnT-like_N"/>
</dbReference>
<feature type="transmembrane region" description="Helical" evidence="10">
    <location>
        <begin position="160"/>
        <end position="180"/>
    </location>
</feature>
<evidence type="ECO:0000256" key="7">
    <source>
        <dbReference type="ARBA" id="ARBA00022989"/>
    </source>
</evidence>
<feature type="domain" description="ArnT-like N-terminal" evidence="11">
    <location>
        <begin position="17"/>
        <end position="262"/>
    </location>
</feature>
<dbReference type="EMBL" id="JAMFTH010000001">
    <property type="protein sequence ID" value="MCP8897761.1"/>
    <property type="molecule type" value="Genomic_DNA"/>
</dbReference>
<comment type="subcellular location">
    <subcellularLocation>
        <location evidence="10">Cell membrane</location>
    </subcellularLocation>
    <subcellularLocation>
        <location evidence="1">Endomembrane system</location>
        <topology evidence="1">Multi-pass membrane protein</topology>
    </subcellularLocation>
</comment>
<feature type="transmembrane region" description="Helical" evidence="10">
    <location>
        <begin position="134"/>
        <end position="154"/>
    </location>
</feature>
<feature type="transmembrane region" description="Helical" evidence="10">
    <location>
        <begin position="393"/>
        <end position="413"/>
    </location>
</feature>
<reference evidence="13" key="1">
    <citation type="submission" date="2022-05" db="EMBL/GenBank/DDBJ databases">
        <authorList>
            <person name="Sun H.-N."/>
        </authorList>
    </citation>
    <scope>NUCLEOTIDE SEQUENCE</scope>
    <source>
        <strain evidence="13">HB14</strain>
    </source>
</reference>
<evidence type="ECO:0000256" key="1">
    <source>
        <dbReference type="ARBA" id="ARBA00004127"/>
    </source>
</evidence>
<feature type="transmembrane region" description="Helical" evidence="10">
    <location>
        <begin position="239"/>
        <end position="262"/>
    </location>
</feature>
<dbReference type="InterPro" id="IPR027005">
    <property type="entry name" value="PMT-like"/>
</dbReference>
<feature type="transmembrane region" description="Helical" evidence="10">
    <location>
        <begin position="12"/>
        <end position="31"/>
    </location>
</feature>
<dbReference type="GO" id="GO:0004169">
    <property type="term" value="F:dolichyl-phosphate-mannose-protein mannosyltransferase activity"/>
    <property type="evidence" value="ECO:0007669"/>
    <property type="project" value="UniProtKB-UniRule"/>
</dbReference>
<feature type="domain" description="Protein O-mannosyl-transferase C-terminal four TM" evidence="12">
    <location>
        <begin position="325"/>
        <end position="495"/>
    </location>
</feature>
<keyword evidence="8 10" id="KW-0472">Membrane</keyword>
<dbReference type="Pfam" id="PF02366">
    <property type="entry name" value="PMT"/>
    <property type="match status" value="1"/>
</dbReference>
<reference evidence="13" key="2">
    <citation type="submission" date="2023-01" db="EMBL/GenBank/DDBJ databases">
        <title>Gilvimarinus xylanilyticus HB14 isolated from Caulerpa lentillifera aquaculture base in Hainan, China.</title>
        <authorList>
            <person name="Zhang Y.-J."/>
        </authorList>
    </citation>
    <scope>NUCLEOTIDE SEQUENCE</scope>
    <source>
        <strain evidence="13">HB14</strain>
    </source>
</reference>
<comment type="pathway">
    <text evidence="2 10">Protein modification; protein glycosylation.</text>
</comment>
<evidence type="ECO:0000256" key="9">
    <source>
        <dbReference type="ARBA" id="ARBA00093617"/>
    </source>
</evidence>
<comment type="function">
    <text evidence="10">Protein O-mannosyltransferase that catalyzes the transfer of a single mannose residue from a polyprenol phospho-mannosyl lipidic donor to the hydroxyl group of selected serine and threonine residues in acceptor proteins.</text>
</comment>
<keyword evidence="10" id="KW-1003">Cell membrane</keyword>
<evidence type="ECO:0000259" key="12">
    <source>
        <dbReference type="Pfam" id="PF16192"/>
    </source>
</evidence>
<feature type="transmembrane region" description="Helical" evidence="10">
    <location>
        <begin position="192"/>
        <end position="219"/>
    </location>
</feature>
<accession>A0A9X2KRE2</accession>
<keyword evidence="6 10" id="KW-0812">Transmembrane</keyword>
<protein>
    <recommendedName>
        <fullName evidence="9 10">Polyprenol-phosphate-mannose--protein mannosyltransferase</fullName>
        <ecNumber evidence="10">2.4.1.-</ecNumber>
    </recommendedName>
</protein>
<evidence type="ECO:0000256" key="8">
    <source>
        <dbReference type="ARBA" id="ARBA00023136"/>
    </source>
</evidence>
<dbReference type="GO" id="GO:0005886">
    <property type="term" value="C:plasma membrane"/>
    <property type="evidence" value="ECO:0007669"/>
    <property type="project" value="UniProtKB-SubCell"/>
</dbReference>
<dbReference type="Pfam" id="PF16192">
    <property type="entry name" value="PMT_4TMC"/>
    <property type="match status" value="1"/>
</dbReference>
<dbReference type="PANTHER" id="PTHR10050">
    <property type="entry name" value="DOLICHYL-PHOSPHATE-MANNOSE--PROTEIN MANNOSYLTRANSFERASE"/>
    <property type="match status" value="1"/>
</dbReference>
<evidence type="ECO:0000256" key="6">
    <source>
        <dbReference type="ARBA" id="ARBA00022692"/>
    </source>
</evidence>
<keyword evidence="4 10" id="KW-0328">Glycosyltransferase</keyword>
<keyword evidence="5 10" id="KW-0808">Transferase</keyword>
<feature type="transmembrane region" description="Helical" evidence="10">
    <location>
        <begin position="363"/>
        <end position="381"/>
    </location>
</feature>
<evidence type="ECO:0000256" key="5">
    <source>
        <dbReference type="ARBA" id="ARBA00022679"/>
    </source>
</evidence>
<dbReference type="GO" id="GO:0012505">
    <property type="term" value="C:endomembrane system"/>
    <property type="evidence" value="ECO:0007669"/>
    <property type="project" value="UniProtKB-SubCell"/>
</dbReference>
<comment type="caution">
    <text evidence="13">The sequence shown here is derived from an EMBL/GenBank/DDBJ whole genome shotgun (WGS) entry which is preliminary data.</text>
</comment>
<dbReference type="AlphaFoldDB" id="A0A9X2KRE2"/>
<comment type="similarity">
    <text evidence="3 10">Belongs to the glycosyltransferase 39 family.</text>
</comment>
<feature type="transmembrane region" description="Helical" evidence="10">
    <location>
        <begin position="420"/>
        <end position="443"/>
    </location>
</feature>
<dbReference type="InterPro" id="IPR032421">
    <property type="entry name" value="PMT_4TMC"/>
</dbReference>
<evidence type="ECO:0000256" key="2">
    <source>
        <dbReference type="ARBA" id="ARBA00004922"/>
    </source>
</evidence>
<proteinExistence type="inferred from homology"/>
<evidence type="ECO:0000256" key="3">
    <source>
        <dbReference type="ARBA" id="ARBA00007222"/>
    </source>
</evidence>
<organism evidence="13 14">
    <name type="scientific">Gilvimarinus xylanilyticus</name>
    <dbReference type="NCBI Taxonomy" id="2944139"/>
    <lineage>
        <taxon>Bacteria</taxon>
        <taxon>Pseudomonadati</taxon>
        <taxon>Pseudomonadota</taxon>
        <taxon>Gammaproteobacteria</taxon>
        <taxon>Cellvibrionales</taxon>
        <taxon>Cellvibrionaceae</taxon>
        <taxon>Gilvimarinus</taxon>
    </lineage>
</organism>
<evidence type="ECO:0000313" key="14">
    <source>
        <dbReference type="Proteomes" id="UP001139319"/>
    </source>
</evidence>
<gene>
    <name evidence="13" type="ORF">M6D89_00455</name>
</gene>
<name>A0A9X2KRE2_9GAMM</name>
<keyword evidence="7 10" id="KW-1133">Transmembrane helix</keyword>
<evidence type="ECO:0000313" key="13">
    <source>
        <dbReference type="EMBL" id="MCP8897761.1"/>
    </source>
</evidence>
<evidence type="ECO:0000259" key="11">
    <source>
        <dbReference type="Pfam" id="PF02366"/>
    </source>
</evidence>
<evidence type="ECO:0000256" key="4">
    <source>
        <dbReference type="ARBA" id="ARBA00022676"/>
    </source>
</evidence>
<evidence type="ECO:0000256" key="10">
    <source>
        <dbReference type="RuleBase" id="RU367007"/>
    </source>
</evidence>
<feature type="transmembrane region" description="Helical" evidence="10">
    <location>
        <begin position="455"/>
        <end position="479"/>
    </location>
</feature>
<dbReference type="Proteomes" id="UP001139319">
    <property type="component" value="Unassembled WGS sequence"/>
</dbReference>